<gene>
    <name evidence="2" type="ORF">OCV65_12315</name>
</gene>
<dbReference type="InterPro" id="IPR027417">
    <property type="entry name" value="P-loop_NTPase"/>
</dbReference>
<comment type="caution">
    <text evidence="2">The sequence shown here is derived from an EMBL/GenBank/DDBJ whole genome shotgun (WGS) entry which is preliminary data.</text>
</comment>
<dbReference type="RefSeq" id="WP_118384462.1">
    <property type="nucleotide sequence ID" value="NZ_JAOQJV010000023.1"/>
</dbReference>
<dbReference type="PANTHER" id="PTHR13696">
    <property type="entry name" value="P-LOOP CONTAINING NUCLEOSIDE TRIPHOSPHATE HYDROLASE"/>
    <property type="match status" value="1"/>
</dbReference>
<protein>
    <submittedName>
        <fullName evidence="2">AAA family ATPase</fullName>
    </submittedName>
</protein>
<accession>A0ABT2S8W1</accession>
<dbReference type="PIRSF" id="PIRSF009320">
    <property type="entry name" value="Nuc_binding_HP_1000"/>
    <property type="match status" value="1"/>
</dbReference>
<proteinExistence type="predicted"/>
<evidence type="ECO:0000313" key="2">
    <source>
        <dbReference type="EMBL" id="MCU6701011.1"/>
    </source>
</evidence>
<dbReference type="EMBL" id="JAOQJV010000023">
    <property type="protein sequence ID" value="MCU6701011.1"/>
    <property type="molecule type" value="Genomic_DNA"/>
</dbReference>
<dbReference type="InterPro" id="IPR025669">
    <property type="entry name" value="AAA_dom"/>
</dbReference>
<sequence length="252" mass="27797">MGRIIAIANQKGGVGKTTTAINLSACLAEKGKKVLSIDMDPQGNMTSGLGIDKDSVEKTVYDMIIGQASIEEVICKDALENLDVIPTGIDLSAAEIELIGVDDKEFIIRNEVHKVRDNYDFVIIDCPPSLNTLTINAMTTADSVIVPIQCEYYALEGLSQLMHTIELVKERLNPDLEMEGVVFTMYDARTNLSLQVVENVKDNLNQSIYKTIIPRNIRLAEAPSYGMPINMYDTKSTGAESYRMLADEVIDK</sequence>
<feature type="domain" description="AAA" evidence="1">
    <location>
        <begin position="3"/>
        <end position="178"/>
    </location>
</feature>
<organism evidence="2 3">
    <name type="scientific">Dorea ammoniilytica</name>
    <dbReference type="NCBI Taxonomy" id="2981788"/>
    <lineage>
        <taxon>Bacteria</taxon>
        <taxon>Bacillati</taxon>
        <taxon>Bacillota</taxon>
        <taxon>Clostridia</taxon>
        <taxon>Lachnospirales</taxon>
        <taxon>Lachnospiraceae</taxon>
        <taxon>Dorea</taxon>
    </lineage>
</organism>
<evidence type="ECO:0000259" key="1">
    <source>
        <dbReference type="Pfam" id="PF13614"/>
    </source>
</evidence>
<dbReference type="InterPro" id="IPR050678">
    <property type="entry name" value="DNA_Partitioning_ATPase"/>
</dbReference>
<reference evidence="2 3" key="1">
    <citation type="journal article" date="2021" name="ISME Commun">
        <title>Automated analysis of genomic sequences facilitates high-throughput and comprehensive description of bacteria.</title>
        <authorList>
            <person name="Hitch T.C.A."/>
        </authorList>
    </citation>
    <scope>NUCLEOTIDE SEQUENCE [LARGE SCALE GENOMIC DNA]</scope>
    <source>
        <strain evidence="2 3">Sanger_02</strain>
    </source>
</reference>
<name>A0ABT2S8W1_9FIRM</name>
<dbReference type="SUPFAM" id="SSF52540">
    <property type="entry name" value="P-loop containing nucleoside triphosphate hydrolases"/>
    <property type="match status" value="1"/>
</dbReference>
<dbReference type="Gene3D" id="3.40.50.300">
    <property type="entry name" value="P-loop containing nucleotide triphosphate hydrolases"/>
    <property type="match status" value="1"/>
</dbReference>
<keyword evidence="3" id="KW-1185">Reference proteome</keyword>
<dbReference type="Pfam" id="PF13614">
    <property type="entry name" value="AAA_31"/>
    <property type="match status" value="1"/>
</dbReference>
<dbReference type="CDD" id="cd02042">
    <property type="entry name" value="ParAB_family"/>
    <property type="match status" value="1"/>
</dbReference>
<dbReference type="PANTHER" id="PTHR13696:SF52">
    <property type="entry name" value="PARA FAMILY PROTEIN CT_582"/>
    <property type="match status" value="1"/>
</dbReference>
<evidence type="ECO:0000313" key="3">
    <source>
        <dbReference type="Proteomes" id="UP001207605"/>
    </source>
</evidence>
<dbReference type="Proteomes" id="UP001207605">
    <property type="component" value="Unassembled WGS sequence"/>
</dbReference>